<comment type="caution">
    <text evidence="7">The sequence shown here is derived from an EMBL/GenBank/DDBJ whole genome shotgun (WGS) entry which is preliminary data.</text>
</comment>
<protein>
    <submittedName>
        <fullName evidence="7">Subtilisin BL</fullName>
        <ecNumber evidence="7">3.4.21.62</ecNumber>
    </submittedName>
</protein>
<dbReference type="PROSITE" id="PS00138">
    <property type="entry name" value="SUBTILASE_SER"/>
    <property type="match status" value="1"/>
</dbReference>
<dbReference type="PRINTS" id="PR00723">
    <property type="entry name" value="SUBTILISIN"/>
</dbReference>
<dbReference type="InterPro" id="IPR036852">
    <property type="entry name" value="Peptidase_S8/S53_dom_sf"/>
</dbReference>
<evidence type="ECO:0000256" key="5">
    <source>
        <dbReference type="PROSITE-ProRule" id="PRU01240"/>
    </source>
</evidence>
<dbReference type="PROSITE" id="PS51892">
    <property type="entry name" value="SUBTILASE"/>
    <property type="match status" value="1"/>
</dbReference>
<evidence type="ECO:0000256" key="1">
    <source>
        <dbReference type="ARBA" id="ARBA00011073"/>
    </source>
</evidence>
<sequence>MRWIGLLLLALLTACIPPSIPPSLTLLPPQAARGETVTVRLKGLSAEGTRLFIGTAEVPTQKLDPQTLTFSVPQDTPAGPQTVQAQSGDRFAAATLGVLGEVVPNQLVVTVKSGTNLGEAQKQIGALGFRFIQALQPLNPSSSDPNDPCSGSLGVVDVGGKPLGEALAELDQLNIVYRADPQSAGGAGGVDHLGAIGAPAAKLRNRSGKGITIAVLDTGLTTTPTAGASPTATVAGDTVNLQPGFNFVDNSTDLTDDFVNPSSQTPLHGTPIAVLAAGAKLGVAPQATVLPVKVCDRNGLCLASNVVRGVCYAIGQVPDRSKLVLNLSLGGDTPVGVLEAILGYALSKGTLVAAAGGNQGPDIHDGALVKLTPRHYPAAHPLPGLVAVAALTQDPLSGQWSPAGFSSQGVNIDYLDIAAPGQDIAVGQYVYEGTSFATPLVAGALALWREANPGLSPSEIEVKLKAAATPLPFTPQQVGAGMLNLSSQP</sequence>
<proteinExistence type="inferred from homology"/>
<dbReference type="EMBL" id="QWLB01000002">
    <property type="protein sequence ID" value="RIH93876.1"/>
    <property type="molecule type" value="Genomic_DNA"/>
</dbReference>
<dbReference type="InterPro" id="IPR000209">
    <property type="entry name" value="Peptidase_S8/S53_dom"/>
</dbReference>
<feature type="active site" description="Charge relay system" evidence="5">
    <location>
        <position position="217"/>
    </location>
</feature>
<dbReference type="Pfam" id="PF00082">
    <property type="entry name" value="Peptidase_S8"/>
    <property type="match status" value="1"/>
</dbReference>
<evidence type="ECO:0000256" key="4">
    <source>
        <dbReference type="ARBA" id="ARBA00022825"/>
    </source>
</evidence>
<dbReference type="InterPro" id="IPR050131">
    <property type="entry name" value="Peptidase_S8_subtilisin-like"/>
</dbReference>
<gene>
    <name evidence="7" type="ORF">Mgrana_00225</name>
</gene>
<evidence type="ECO:0000259" key="6">
    <source>
        <dbReference type="Pfam" id="PF00082"/>
    </source>
</evidence>
<dbReference type="InterPro" id="IPR015500">
    <property type="entry name" value="Peptidase_S8_subtilisin-rel"/>
</dbReference>
<dbReference type="RefSeq" id="WP_170146368.1">
    <property type="nucleotide sequence ID" value="NZ_BJXM01000004.1"/>
</dbReference>
<organism evidence="7 8">
    <name type="scientific">Meiothermus granaticius NBRC 107808</name>
    <dbReference type="NCBI Taxonomy" id="1227551"/>
    <lineage>
        <taxon>Bacteria</taxon>
        <taxon>Thermotogati</taxon>
        <taxon>Deinococcota</taxon>
        <taxon>Deinococci</taxon>
        <taxon>Thermales</taxon>
        <taxon>Thermaceae</taxon>
        <taxon>Meiothermus</taxon>
    </lineage>
</organism>
<reference evidence="7 8" key="1">
    <citation type="submission" date="2018-08" db="EMBL/GenBank/DDBJ databases">
        <title>Meiothermus granaticius genome AF-68 sequencing project.</title>
        <authorList>
            <person name="Da Costa M.S."/>
            <person name="Albuquerque L."/>
            <person name="Raposo P."/>
            <person name="Froufe H.J.C."/>
            <person name="Barroso C.S."/>
            <person name="Egas C."/>
        </authorList>
    </citation>
    <scope>NUCLEOTIDE SEQUENCE [LARGE SCALE GENOMIC DNA]</scope>
    <source>
        <strain evidence="7 8">AF-68</strain>
    </source>
</reference>
<dbReference type="InterPro" id="IPR023828">
    <property type="entry name" value="Peptidase_S8_Ser-AS"/>
</dbReference>
<dbReference type="GO" id="GO:0006508">
    <property type="term" value="P:proteolysis"/>
    <property type="evidence" value="ECO:0007669"/>
    <property type="project" value="UniProtKB-KW"/>
</dbReference>
<feature type="active site" description="Charge relay system" evidence="5">
    <location>
        <position position="435"/>
    </location>
</feature>
<keyword evidence="4 5" id="KW-0720">Serine protease</keyword>
<dbReference type="GO" id="GO:0004252">
    <property type="term" value="F:serine-type endopeptidase activity"/>
    <property type="evidence" value="ECO:0007669"/>
    <property type="project" value="UniProtKB-UniRule"/>
</dbReference>
<feature type="domain" description="Peptidase S8/S53" evidence="6">
    <location>
        <begin position="208"/>
        <end position="471"/>
    </location>
</feature>
<evidence type="ECO:0000313" key="8">
    <source>
        <dbReference type="Proteomes" id="UP000266178"/>
    </source>
</evidence>
<comment type="similarity">
    <text evidence="1 5">Belongs to the peptidase S8 family.</text>
</comment>
<evidence type="ECO:0000256" key="3">
    <source>
        <dbReference type="ARBA" id="ARBA00022801"/>
    </source>
</evidence>
<keyword evidence="3 5" id="KW-0378">Hydrolase</keyword>
<dbReference type="PANTHER" id="PTHR43806:SF11">
    <property type="entry name" value="CEREVISIN-RELATED"/>
    <property type="match status" value="1"/>
</dbReference>
<dbReference type="AlphaFoldDB" id="A0A399FDJ9"/>
<accession>A0A399FDJ9</accession>
<dbReference type="PANTHER" id="PTHR43806">
    <property type="entry name" value="PEPTIDASE S8"/>
    <property type="match status" value="1"/>
</dbReference>
<dbReference type="SUPFAM" id="SSF52743">
    <property type="entry name" value="Subtilisin-like"/>
    <property type="match status" value="1"/>
</dbReference>
<dbReference type="Gene3D" id="3.40.50.200">
    <property type="entry name" value="Peptidase S8/S53 domain"/>
    <property type="match status" value="1"/>
</dbReference>
<evidence type="ECO:0000313" key="7">
    <source>
        <dbReference type="EMBL" id="RIH93876.1"/>
    </source>
</evidence>
<dbReference type="PROSITE" id="PS51257">
    <property type="entry name" value="PROKAR_LIPOPROTEIN"/>
    <property type="match status" value="1"/>
</dbReference>
<feature type="active site" description="Charge relay system" evidence="5">
    <location>
        <position position="268"/>
    </location>
</feature>
<dbReference type="EC" id="3.4.21.62" evidence="7"/>
<evidence type="ECO:0000256" key="2">
    <source>
        <dbReference type="ARBA" id="ARBA00022670"/>
    </source>
</evidence>
<name>A0A399FDJ9_9DEIN</name>
<keyword evidence="2 5" id="KW-0645">Protease</keyword>
<keyword evidence="8" id="KW-1185">Reference proteome</keyword>
<dbReference type="Proteomes" id="UP000266178">
    <property type="component" value="Unassembled WGS sequence"/>
</dbReference>